<evidence type="ECO:0000313" key="1">
    <source>
        <dbReference type="EMBL" id="RVX05591.1"/>
    </source>
</evidence>
<accession>A0A438J9E9</accession>
<dbReference type="Proteomes" id="UP000288805">
    <property type="component" value="Unassembled WGS sequence"/>
</dbReference>
<name>A0A438J9E9_VITVI</name>
<dbReference type="AlphaFoldDB" id="A0A438J9E9"/>
<reference evidence="1 2" key="1">
    <citation type="journal article" date="2018" name="PLoS Genet.">
        <title>Population sequencing reveals clonal diversity and ancestral inbreeding in the grapevine cultivar Chardonnay.</title>
        <authorList>
            <person name="Roach M.J."/>
            <person name="Johnson D.L."/>
            <person name="Bohlmann J."/>
            <person name="van Vuuren H.J."/>
            <person name="Jones S.J."/>
            <person name="Pretorius I.S."/>
            <person name="Schmidt S.A."/>
            <person name="Borneman A.R."/>
        </authorList>
    </citation>
    <scope>NUCLEOTIDE SEQUENCE [LARGE SCALE GENOMIC DNA]</scope>
    <source>
        <strain evidence="2">cv. Chardonnay</strain>
        <tissue evidence="1">Leaf</tissue>
    </source>
</reference>
<protein>
    <submittedName>
        <fullName evidence="1">Uncharacterized protein</fullName>
    </submittedName>
</protein>
<comment type="caution">
    <text evidence="1">The sequence shown here is derived from an EMBL/GenBank/DDBJ whole genome shotgun (WGS) entry which is preliminary data.</text>
</comment>
<dbReference type="EMBL" id="QGNW01000055">
    <property type="protein sequence ID" value="RVX05591.1"/>
    <property type="molecule type" value="Genomic_DNA"/>
</dbReference>
<sequence length="74" mass="8494">MEAHLWATSCLVRGECLASLSGVFMKRCRLSLSEAPKDRVAPLEAPPFTTIRKPKLTYISRVFFHYLWPTKRPS</sequence>
<gene>
    <name evidence="1" type="ORF">CK203_027289</name>
</gene>
<organism evidence="1 2">
    <name type="scientific">Vitis vinifera</name>
    <name type="common">Grape</name>
    <dbReference type="NCBI Taxonomy" id="29760"/>
    <lineage>
        <taxon>Eukaryota</taxon>
        <taxon>Viridiplantae</taxon>
        <taxon>Streptophyta</taxon>
        <taxon>Embryophyta</taxon>
        <taxon>Tracheophyta</taxon>
        <taxon>Spermatophyta</taxon>
        <taxon>Magnoliopsida</taxon>
        <taxon>eudicotyledons</taxon>
        <taxon>Gunneridae</taxon>
        <taxon>Pentapetalae</taxon>
        <taxon>rosids</taxon>
        <taxon>Vitales</taxon>
        <taxon>Vitaceae</taxon>
        <taxon>Viteae</taxon>
        <taxon>Vitis</taxon>
    </lineage>
</organism>
<proteinExistence type="predicted"/>
<evidence type="ECO:0000313" key="2">
    <source>
        <dbReference type="Proteomes" id="UP000288805"/>
    </source>
</evidence>